<keyword evidence="2" id="KW-1185">Reference proteome</keyword>
<name>A0ACB9T203_HOLOL</name>
<comment type="caution">
    <text evidence="1">The sequence shown here is derived from an EMBL/GenBank/DDBJ whole genome shotgun (WGS) entry which is preliminary data.</text>
</comment>
<sequence length="266" mass="29445">MDLTDKVALVTGAISGIGLSTVEELLKNKVRGVIAADIAYNEKVIEDLKSKFGDDRVVYVKTDISSKDSFENAFKEAIRLFNNIDILVNCAGFLNEFNWEKEIQVNLVGTTYGCLLAIHDYFPKYKSTDMAYIINIASVTGLVPITMLPHYGATKYAVVGLTRTLGMNEFITKKGIHIVGLCPGGTTTGMSSFDPATTVIYKEFLESQLSDIPYQKPEAVGKSVIDLLQKSESGAIWVINDSVLSKTDLPVWEHIEKLYTESHRME</sequence>
<reference evidence="1" key="1">
    <citation type="submission" date="2022-04" db="EMBL/GenBank/DDBJ databases">
        <title>Chromosome-scale genome assembly of Holotrichia oblita Faldermann.</title>
        <authorList>
            <person name="Rongchong L."/>
        </authorList>
    </citation>
    <scope>NUCLEOTIDE SEQUENCE</scope>
    <source>
        <strain evidence="1">81SQS9</strain>
    </source>
</reference>
<proteinExistence type="predicted"/>
<protein>
    <submittedName>
        <fullName evidence="1">15-hydroxyprostaglandin dehydrogenase [nad(+)]</fullName>
    </submittedName>
</protein>
<evidence type="ECO:0000313" key="1">
    <source>
        <dbReference type="EMBL" id="KAI4460843.1"/>
    </source>
</evidence>
<accession>A0ACB9T203</accession>
<dbReference type="Proteomes" id="UP001056778">
    <property type="component" value="Chromosome 5"/>
</dbReference>
<gene>
    <name evidence="1" type="ORF">MML48_5g00002337</name>
</gene>
<evidence type="ECO:0000313" key="2">
    <source>
        <dbReference type="Proteomes" id="UP001056778"/>
    </source>
</evidence>
<organism evidence="1 2">
    <name type="scientific">Holotrichia oblita</name>
    <name type="common">Chafer beetle</name>
    <dbReference type="NCBI Taxonomy" id="644536"/>
    <lineage>
        <taxon>Eukaryota</taxon>
        <taxon>Metazoa</taxon>
        <taxon>Ecdysozoa</taxon>
        <taxon>Arthropoda</taxon>
        <taxon>Hexapoda</taxon>
        <taxon>Insecta</taxon>
        <taxon>Pterygota</taxon>
        <taxon>Neoptera</taxon>
        <taxon>Endopterygota</taxon>
        <taxon>Coleoptera</taxon>
        <taxon>Polyphaga</taxon>
        <taxon>Scarabaeiformia</taxon>
        <taxon>Scarabaeidae</taxon>
        <taxon>Melolonthinae</taxon>
        <taxon>Holotrichia</taxon>
    </lineage>
</organism>
<dbReference type="EMBL" id="CM043019">
    <property type="protein sequence ID" value="KAI4460843.1"/>
    <property type="molecule type" value="Genomic_DNA"/>
</dbReference>